<evidence type="ECO:0000313" key="7">
    <source>
        <dbReference type="EMBL" id="KAH7533881.1"/>
    </source>
</evidence>
<keyword evidence="4 6" id="KW-0472">Membrane</keyword>
<keyword evidence="5" id="KW-0927">Auxin signaling pathway</keyword>
<name>A0A978VLB2_ZIZJJ</name>
<dbReference type="GO" id="GO:0016020">
    <property type="term" value="C:membrane"/>
    <property type="evidence" value="ECO:0007669"/>
    <property type="project" value="UniProtKB-SubCell"/>
</dbReference>
<dbReference type="PANTHER" id="PTHR31419:SF8">
    <property type="entry name" value="PROTEIN PIN-LIKES 2-LIKE"/>
    <property type="match status" value="1"/>
</dbReference>
<evidence type="ECO:0000256" key="6">
    <source>
        <dbReference type="SAM" id="Phobius"/>
    </source>
</evidence>
<accession>A0A978VLB2</accession>
<gene>
    <name evidence="7" type="ORF">FEM48_Zijuj04G0178700</name>
</gene>
<dbReference type="AlphaFoldDB" id="A0A978VLB2"/>
<feature type="transmembrane region" description="Helical" evidence="6">
    <location>
        <begin position="194"/>
        <end position="215"/>
    </location>
</feature>
<comment type="caution">
    <text evidence="7">The sequence shown here is derived from an EMBL/GenBank/DDBJ whole genome shotgun (WGS) entry which is preliminary data.</text>
</comment>
<dbReference type="Proteomes" id="UP000813462">
    <property type="component" value="Unassembled WGS sequence"/>
</dbReference>
<comment type="subcellular location">
    <subcellularLocation>
        <location evidence="1">Membrane</location>
        <topology evidence="1">Multi-pass membrane protein</topology>
    </subcellularLocation>
</comment>
<evidence type="ECO:0008006" key="9">
    <source>
        <dbReference type="Google" id="ProtNLM"/>
    </source>
</evidence>
<reference evidence="7" key="1">
    <citation type="journal article" date="2021" name="Front. Plant Sci.">
        <title>Chromosome-Scale Genome Assembly for Chinese Sour Jujube and Insights Into Its Genome Evolution and Domestication Signature.</title>
        <authorList>
            <person name="Shen L.-Y."/>
            <person name="Luo H."/>
            <person name="Wang X.-L."/>
            <person name="Wang X.-M."/>
            <person name="Qiu X.-J."/>
            <person name="Liu H."/>
            <person name="Zhou S.-S."/>
            <person name="Jia K.-H."/>
            <person name="Nie S."/>
            <person name="Bao Y.-T."/>
            <person name="Zhang R.-G."/>
            <person name="Yun Q.-Z."/>
            <person name="Chai Y.-H."/>
            <person name="Lu J.-Y."/>
            <person name="Li Y."/>
            <person name="Zhao S.-W."/>
            <person name="Mao J.-F."/>
            <person name="Jia S.-G."/>
            <person name="Mao Y.-M."/>
        </authorList>
    </citation>
    <scope>NUCLEOTIDE SEQUENCE</scope>
    <source>
        <strain evidence="7">AT0</strain>
        <tissue evidence="7">Leaf</tissue>
    </source>
</reference>
<feature type="transmembrane region" description="Helical" evidence="6">
    <location>
        <begin position="34"/>
        <end position="53"/>
    </location>
</feature>
<evidence type="ECO:0000256" key="2">
    <source>
        <dbReference type="ARBA" id="ARBA00022692"/>
    </source>
</evidence>
<evidence type="ECO:0000256" key="3">
    <source>
        <dbReference type="ARBA" id="ARBA00022989"/>
    </source>
</evidence>
<feature type="transmembrane region" description="Helical" evidence="6">
    <location>
        <begin position="126"/>
        <end position="146"/>
    </location>
</feature>
<dbReference type="PANTHER" id="PTHR31419">
    <property type="entry name" value="PROTEIN PIN-LIKES 2"/>
    <property type="match status" value="1"/>
</dbReference>
<dbReference type="EMBL" id="JAEACU010000004">
    <property type="protein sequence ID" value="KAH7533881.1"/>
    <property type="molecule type" value="Genomic_DNA"/>
</dbReference>
<dbReference type="GO" id="GO:0009734">
    <property type="term" value="P:auxin-activated signaling pathway"/>
    <property type="evidence" value="ECO:0007669"/>
    <property type="project" value="UniProtKB-KW"/>
</dbReference>
<protein>
    <recommendedName>
        <fullName evidence="9">Protein PIN-LIKES 3-like</fullName>
    </recommendedName>
</protein>
<sequence>MTAFKNTGNLPLSIVTSVCHSQDNPFGPKCHVSSVAYVAFSQWAYAILVYTLVYHMMEPPLELFNNISGVSNMNNLEFESLNDKNAGCNTESIRCLAEPKIVRKIRIVAESTPIQDAMLSFITDSLVILADAMVPSAMVVLGGMLAEGPNESNLGIRTTTIGIIVARLLVLPLVGIAVVLLADRLNLFVPGDQLYKYVLLLQYTTPSALLLGAIANLRGYVVIEASALLF</sequence>
<proteinExistence type="predicted"/>
<dbReference type="Pfam" id="PF03547">
    <property type="entry name" value="Mem_trans"/>
    <property type="match status" value="1"/>
</dbReference>
<dbReference type="InterPro" id="IPR004776">
    <property type="entry name" value="Mem_transp_PIN-like"/>
</dbReference>
<evidence type="ECO:0000256" key="4">
    <source>
        <dbReference type="ARBA" id="ARBA00023136"/>
    </source>
</evidence>
<organism evidence="7 8">
    <name type="scientific">Ziziphus jujuba var. spinosa</name>
    <dbReference type="NCBI Taxonomy" id="714518"/>
    <lineage>
        <taxon>Eukaryota</taxon>
        <taxon>Viridiplantae</taxon>
        <taxon>Streptophyta</taxon>
        <taxon>Embryophyta</taxon>
        <taxon>Tracheophyta</taxon>
        <taxon>Spermatophyta</taxon>
        <taxon>Magnoliopsida</taxon>
        <taxon>eudicotyledons</taxon>
        <taxon>Gunneridae</taxon>
        <taxon>Pentapetalae</taxon>
        <taxon>rosids</taxon>
        <taxon>fabids</taxon>
        <taxon>Rosales</taxon>
        <taxon>Rhamnaceae</taxon>
        <taxon>Paliureae</taxon>
        <taxon>Ziziphus</taxon>
    </lineage>
</organism>
<evidence type="ECO:0000313" key="8">
    <source>
        <dbReference type="Proteomes" id="UP000813462"/>
    </source>
</evidence>
<evidence type="ECO:0000256" key="5">
    <source>
        <dbReference type="ARBA" id="ARBA00023294"/>
    </source>
</evidence>
<keyword evidence="2 6" id="KW-0812">Transmembrane</keyword>
<dbReference type="GO" id="GO:0080162">
    <property type="term" value="P:endoplasmic reticulum to cytosol auxin transport"/>
    <property type="evidence" value="ECO:0007669"/>
    <property type="project" value="InterPro"/>
</dbReference>
<dbReference type="InterPro" id="IPR039305">
    <property type="entry name" value="PILS2/6"/>
</dbReference>
<evidence type="ECO:0000256" key="1">
    <source>
        <dbReference type="ARBA" id="ARBA00004141"/>
    </source>
</evidence>
<feature type="transmembrane region" description="Helical" evidence="6">
    <location>
        <begin position="158"/>
        <end position="182"/>
    </location>
</feature>
<keyword evidence="3 6" id="KW-1133">Transmembrane helix</keyword>